<gene>
    <name evidence="2" type="ORF">DMB68_07580</name>
</gene>
<evidence type="ECO:0000259" key="1">
    <source>
        <dbReference type="Pfam" id="PF06889"/>
    </source>
</evidence>
<reference evidence="2 3" key="1">
    <citation type="submission" date="2018-05" db="EMBL/GenBank/DDBJ databases">
        <title>Flavobacterium sp. strain IMCC34758, incomplete genome.</title>
        <authorList>
            <person name="Joung Y."/>
        </authorList>
    </citation>
    <scope>NUCLEOTIDE SEQUENCE [LARGE SCALE GENOMIC DNA]</scope>
    <source>
        <strain evidence="2 3">IMCC34758</strain>
    </source>
</reference>
<dbReference type="EMBL" id="QJHL01000001">
    <property type="protein sequence ID" value="PXY46998.1"/>
    <property type="molecule type" value="Genomic_DNA"/>
</dbReference>
<accession>A0A2V4C6N4</accession>
<dbReference type="Pfam" id="PF06889">
    <property type="entry name" value="DUF1266"/>
    <property type="match status" value="1"/>
</dbReference>
<protein>
    <recommendedName>
        <fullName evidence="1">DUF1266 domain-containing protein</fullName>
    </recommendedName>
</protein>
<evidence type="ECO:0000313" key="3">
    <source>
        <dbReference type="Proteomes" id="UP000247681"/>
    </source>
</evidence>
<sequence>MMSTITTYQKFENPTNLSKSQLWLIANSAMLTQLNKEFHDTLLPHHIYGTDVLLKESKQCLLRDWETKDLADLSDTIKYLHTKQTFAPVQSSWEFLSESEFDKTRYFGNDMLELRNLTDMARNYQYDLNNSDSAWHYGRCSWVIRHAFYNGFITEEESWNLLKENGNLIKKSFDSWESFGLSYLVGAQYWKRANYNEVTMRETKNNITFLLTNKNSPWLNIDWNDYE</sequence>
<dbReference type="Proteomes" id="UP000247681">
    <property type="component" value="Unassembled WGS sequence"/>
</dbReference>
<feature type="domain" description="DUF1266" evidence="1">
    <location>
        <begin position="61"/>
        <end position="223"/>
    </location>
</feature>
<organism evidence="2 3">
    <name type="scientific">Flavobacterium hydrophilum</name>
    <dbReference type="NCBI Taxonomy" id="2211445"/>
    <lineage>
        <taxon>Bacteria</taxon>
        <taxon>Pseudomonadati</taxon>
        <taxon>Bacteroidota</taxon>
        <taxon>Flavobacteriia</taxon>
        <taxon>Flavobacteriales</taxon>
        <taxon>Flavobacteriaceae</taxon>
        <taxon>Flavobacterium</taxon>
    </lineage>
</organism>
<keyword evidence="3" id="KW-1185">Reference proteome</keyword>
<name>A0A2V4C6N4_9FLAO</name>
<dbReference type="OrthoDB" id="787383at2"/>
<proteinExistence type="predicted"/>
<evidence type="ECO:0000313" key="2">
    <source>
        <dbReference type="EMBL" id="PXY46998.1"/>
    </source>
</evidence>
<dbReference type="AlphaFoldDB" id="A0A2V4C6N4"/>
<dbReference type="InterPro" id="IPR009677">
    <property type="entry name" value="DUF1266"/>
</dbReference>
<comment type="caution">
    <text evidence="2">The sequence shown here is derived from an EMBL/GenBank/DDBJ whole genome shotgun (WGS) entry which is preliminary data.</text>
</comment>